<dbReference type="Proteomes" id="UP001241072">
    <property type="component" value="Unassembled WGS sequence"/>
</dbReference>
<feature type="transmembrane region" description="Helical" evidence="1">
    <location>
        <begin position="108"/>
        <end position="128"/>
    </location>
</feature>
<feature type="transmembrane region" description="Helical" evidence="1">
    <location>
        <begin position="148"/>
        <end position="167"/>
    </location>
</feature>
<comment type="caution">
    <text evidence="2">The sequence shown here is derived from an EMBL/GenBank/DDBJ whole genome shotgun (WGS) entry which is preliminary data.</text>
</comment>
<sequence length="255" mass="27021">MRRSWVLGLIGLVIVLTLSGCVRFSGYGVRLNASGTVDAVNCGSSHAVTRILTQPDWEVVSVFDNEVRRSELVVDEWTWSGTSPVPYAPERPCALGAQFVSGPVSPSLPAVVLVAAVVSTALAALLLAIRLTLSTHRHRRSDAGDRRFWLTVGLLGVPMAVEVALGVPRLLEDDPTALVLPLLLGGPLSVIPAVEFVVAAGLIRPAEWAAFGYLLVSLATLVAIPAWAFISIVGVRRLTQSSAERSSRGSLPSQA</sequence>
<name>A0ABT9BMA8_9MICO</name>
<keyword evidence="1" id="KW-0812">Transmembrane</keyword>
<feature type="transmembrane region" description="Helical" evidence="1">
    <location>
        <begin position="179"/>
        <end position="203"/>
    </location>
</feature>
<accession>A0ABT9BMA8</accession>
<dbReference type="EMBL" id="JAUQUB010000001">
    <property type="protein sequence ID" value="MDO7882104.1"/>
    <property type="molecule type" value="Genomic_DNA"/>
</dbReference>
<keyword evidence="1" id="KW-1133">Transmembrane helix</keyword>
<evidence type="ECO:0000313" key="2">
    <source>
        <dbReference type="EMBL" id="MDO7882104.1"/>
    </source>
</evidence>
<gene>
    <name evidence="2" type="ORF">Q5716_07680</name>
</gene>
<dbReference type="RefSeq" id="WP_305002488.1">
    <property type="nucleotide sequence ID" value="NZ_JAUQUB010000001.1"/>
</dbReference>
<protein>
    <submittedName>
        <fullName evidence="2">Uncharacterized protein</fullName>
    </submittedName>
</protein>
<keyword evidence="3" id="KW-1185">Reference proteome</keyword>
<reference evidence="2 3" key="1">
    <citation type="submission" date="2023-07" db="EMBL/GenBank/DDBJ databases">
        <title>Protaetiibacter sp. nov WY-16 isolated from soil.</title>
        <authorList>
            <person name="Liu B."/>
            <person name="Wan Y."/>
        </authorList>
    </citation>
    <scope>NUCLEOTIDE SEQUENCE [LARGE SCALE GENOMIC DNA]</scope>
    <source>
        <strain evidence="2 3">WY-16</strain>
    </source>
</reference>
<evidence type="ECO:0000256" key="1">
    <source>
        <dbReference type="SAM" id="Phobius"/>
    </source>
</evidence>
<keyword evidence="1" id="KW-0472">Membrane</keyword>
<dbReference type="PROSITE" id="PS51257">
    <property type="entry name" value="PROKAR_LIPOPROTEIN"/>
    <property type="match status" value="1"/>
</dbReference>
<organism evidence="2 3">
    <name type="scientific">Antiquaquibacter soli</name>
    <dbReference type="NCBI Taxonomy" id="3064523"/>
    <lineage>
        <taxon>Bacteria</taxon>
        <taxon>Bacillati</taxon>
        <taxon>Actinomycetota</taxon>
        <taxon>Actinomycetes</taxon>
        <taxon>Micrococcales</taxon>
        <taxon>Microbacteriaceae</taxon>
        <taxon>Antiquaquibacter</taxon>
    </lineage>
</organism>
<proteinExistence type="predicted"/>
<feature type="transmembrane region" description="Helical" evidence="1">
    <location>
        <begin position="210"/>
        <end position="230"/>
    </location>
</feature>
<evidence type="ECO:0000313" key="3">
    <source>
        <dbReference type="Proteomes" id="UP001241072"/>
    </source>
</evidence>